<feature type="compositionally biased region" description="Low complexity" evidence="1">
    <location>
        <begin position="23"/>
        <end position="39"/>
    </location>
</feature>
<dbReference type="AlphaFoldDB" id="G8X2V4"/>
<protein>
    <submittedName>
        <fullName evidence="2">Uncharacterized protein</fullName>
    </submittedName>
</protein>
<keyword evidence="3" id="KW-1185">Reference proteome</keyword>
<feature type="region of interest" description="Disordered" evidence="1">
    <location>
        <begin position="298"/>
        <end position="355"/>
    </location>
</feature>
<feature type="compositionally biased region" description="Polar residues" evidence="1">
    <location>
        <begin position="40"/>
        <end position="55"/>
    </location>
</feature>
<dbReference type="KEGG" id="scy:SCATT_37150"/>
<dbReference type="PATRIC" id="fig|1003195.29.peg.3709"/>
<accession>G8X2V4</accession>
<dbReference type="Proteomes" id="UP000007842">
    <property type="component" value="Chromosome"/>
</dbReference>
<gene>
    <name evidence="2" type="ordered locus">SCATT_37150</name>
</gene>
<dbReference type="HOGENOM" id="CLU_780569_0_0_11"/>
<reference evidence="3" key="1">
    <citation type="submission" date="2011-12" db="EMBL/GenBank/DDBJ databases">
        <title>Complete genome sequence of Streptomyces cattleya strain DSM 46488.</title>
        <authorList>
            <person name="Ou H.-Y."/>
            <person name="Li P."/>
            <person name="Zhao C."/>
            <person name="O'Hagan D."/>
            <person name="Deng Z."/>
        </authorList>
    </citation>
    <scope>NUCLEOTIDE SEQUENCE [LARGE SCALE GENOMIC DNA]</scope>
    <source>
        <strain evidence="3">ATCC 35852 / DSM 46488 / JCM 4925 / NBRC 14057 / NRRL 8057</strain>
    </source>
</reference>
<evidence type="ECO:0000313" key="3">
    <source>
        <dbReference type="Proteomes" id="UP000007842"/>
    </source>
</evidence>
<evidence type="ECO:0000256" key="1">
    <source>
        <dbReference type="SAM" id="MobiDB-lite"/>
    </source>
</evidence>
<proteinExistence type="predicted"/>
<dbReference type="EMBL" id="CP003219">
    <property type="protein sequence ID" value="AEW96086.1"/>
    <property type="molecule type" value="Genomic_DNA"/>
</dbReference>
<sequence>MATDRAVMSSTRSRNTFSHSSRKSASGTTSRARALSRSSGPWSTISQRESTTRSVPSRAIRHSAWNADGPQRTYTGASGRSASLASIMAMSSTMTCTSSQYTSDTGTPFHDRTRRSVSTGYISATASAMLSTTPGTSRASGEPVRIQKLTTGRTQGRAGRRPLSPRPEGIVHVRHRVRLQPAAVVGLGILGVRERRAAHLERHVSLHADLDVHAVPVRRHGEDRGNDLARVDGLDAVTEPLPAPLHHTQQGAALGLRHLRHDVPVLSQHGRPVGTPQHVVQPGHGRGRLLVPERWTNRPEGPVQYRRQTRPGVGGVGPWPRRPPGVIRRAAATGGQQGERSNHRTRGNRAIASSA</sequence>
<organism evidence="2 3">
    <name type="scientific">Streptantibioticus cattleyicolor (strain ATCC 35852 / DSM 46488 / JCM 4925 / NBRC 14057 / NRRL 8057)</name>
    <name type="common">Streptomyces cattleya</name>
    <dbReference type="NCBI Taxonomy" id="1003195"/>
    <lineage>
        <taxon>Bacteria</taxon>
        <taxon>Bacillati</taxon>
        <taxon>Actinomycetota</taxon>
        <taxon>Actinomycetes</taxon>
        <taxon>Kitasatosporales</taxon>
        <taxon>Streptomycetaceae</taxon>
        <taxon>Streptantibioticus</taxon>
    </lineage>
</organism>
<name>G8X2V4_STREN</name>
<feature type="region of interest" description="Disordered" evidence="1">
    <location>
        <begin position="1"/>
        <end position="77"/>
    </location>
</feature>
<evidence type="ECO:0000313" key="2">
    <source>
        <dbReference type="EMBL" id="AEW96086.1"/>
    </source>
</evidence>
<feature type="compositionally biased region" description="Polar residues" evidence="1">
    <location>
        <begin position="8"/>
        <end position="17"/>
    </location>
</feature>